<keyword evidence="5" id="KW-0963">Cytoplasm</keyword>
<dbReference type="SUPFAM" id="SSF52954">
    <property type="entry name" value="Class II aaRS ABD-related"/>
    <property type="match status" value="1"/>
</dbReference>
<feature type="binding site" evidence="6">
    <location>
        <position position="134"/>
    </location>
    <ligand>
        <name>L-histidine</name>
        <dbReference type="ChEBI" id="CHEBI:57595"/>
    </ligand>
</feature>
<comment type="catalytic activity">
    <reaction evidence="4 5">
        <text>tRNA(His) + L-histidine + ATP = L-histidyl-tRNA(His) + AMP + diphosphate + H(+)</text>
        <dbReference type="Rhea" id="RHEA:17313"/>
        <dbReference type="Rhea" id="RHEA-COMP:9665"/>
        <dbReference type="Rhea" id="RHEA-COMP:9689"/>
        <dbReference type="ChEBI" id="CHEBI:15378"/>
        <dbReference type="ChEBI" id="CHEBI:30616"/>
        <dbReference type="ChEBI" id="CHEBI:33019"/>
        <dbReference type="ChEBI" id="CHEBI:57595"/>
        <dbReference type="ChEBI" id="CHEBI:78442"/>
        <dbReference type="ChEBI" id="CHEBI:78527"/>
        <dbReference type="ChEBI" id="CHEBI:456215"/>
        <dbReference type="EC" id="6.1.1.21"/>
    </reaction>
</comment>
<dbReference type="NCBIfam" id="TIGR00442">
    <property type="entry name" value="hisS"/>
    <property type="match status" value="1"/>
</dbReference>
<evidence type="ECO:0000313" key="8">
    <source>
        <dbReference type="EMBL" id="OHA08224.1"/>
    </source>
</evidence>
<dbReference type="PANTHER" id="PTHR43707:SF1">
    <property type="entry name" value="HISTIDINE--TRNA LIGASE, MITOCHONDRIAL-RELATED"/>
    <property type="match status" value="1"/>
</dbReference>
<evidence type="ECO:0000256" key="4">
    <source>
        <dbReference type="ARBA" id="ARBA00047639"/>
    </source>
</evidence>
<gene>
    <name evidence="5" type="primary">hisS</name>
    <name evidence="8" type="ORF">A3B37_03255</name>
</gene>
<dbReference type="InterPro" id="IPR045864">
    <property type="entry name" value="aa-tRNA-synth_II/BPL/LPL"/>
</dbReference>
<evidence type="ECO:0000256" key="6">
    <source>
        <dbReference type="PIRSR" id="PIRSR001549-1"/>
    </source>
</evidence>
<evidence type="ECO:0000313" key="9">
    <source>
        <dbReference type="Proteomes" id="UP000176705"/>
    </source>
</evidence>
<dbReference type="PROSITE" id="PS50862">
    <property type="entry name" value="AA_TRNA_LIGASE_II"/>
    <property type="match status" value="1"/>
</dbReference>
<evidence type="ECO:0000256" key="5">
    <source>
        <dbReference type="HAMAP-Rule" id="MF_00127"/>
    </source>
</evidence>
<dbReference type="InterPro" id="IPR036621">
    <property type="entry name" value="Anticodon-bd_dom_sf"/>
</dbReference>
<dbReference type="STRING" id="1802280.A3B37_03255"/>
<dbReference type="PANTHER" id="PTHR43707">
    <property type="entry name" value="HISTIDYL-TRNA SYNTHETASE"/>
    <property type="match status" value="1"/>
</dbReference>
<evidence type="ECO:0000259" key="7">
    <source>
        <dbReference type="PROSITE" id="PS50862"/>
    </source>
</evidence>
<dbReference type="InterPro" id="IPR004154">
    <property type="entry name" value="Anticodon-bd"/>
</dbReference>
<accession>A0A1G2L9J8</accession>
<sequence length="466" mass="52277">MTKGKEKPKSFQSPRGTHDILPGEQIIWEKVRDSLRAISSFYGFERIETPHFEDTDLFTVGIGRNTDIVSKEMYSFKTRSGDALTLRPEGTASVARAYAEHGMMNLPQPVKLYYIGAFFRHDKPQRGRYREFHQWGLEIMGDGSAVSDAEVIRVFTLLLEEWSFKDYLVEVNSIGCLVCRGPYRAQLTAYYRSRLRGLCRDCRERFRENPLRLLDCKEERCTMIRKNAPQLLDKLCEACRNHFRLLLEFLEEMKIPYALNPHLVRGLDYYTKTVFEAFIEEPVKATAAASEPVRAGDAAGAVDGAVAPVAAEDGHDSAPSAKRLAVFGGGRYDNLIELVGGKPTPACGGALGLERFVGIIRDRGKVPATPRPKTFFVQLGDLAKKKGFHLMEELRRAGISMAESLGRDSIRSQLKVADHVGALYALILGQKEALDGTVILREMSSGMQETIAQDKLVETLRKKLKH</sequence>
<comment type="similarity">
    <text evidence="1 5">Belongs to the class-II aminoacyl-tRNA synthetase family.</text>
</comment>
<dbReference type="Gene3D" id="3.40.50.800">
    <property type="entry name" value="Anticodon-binding domain"/>
    <property type="match status" value="1"/>
</dbReference>
<proteinExistence type="inferred from homology"/>
<feature type="domain" description="Aminoacyl-transfer RNA synthetases class-II family profile" evidence="7">
    <location>
        <begin position="31"/>
        <end position="370"/>
    </location>
</feature>
<dbReference type="InterPro" id="IPR041715">
    <property type="entry name" value="HisRS-like_core"/>
</dbReference>
<dbReference type="HAMAP" id="MF_00127">
    <property type="entry name" value="His_tRNA_synth"/>
    <property type="match status" value="1"/>
</dbReference>
<feature type="binding site" evidence="6">
    <location>
        <position position="138"/>
    </location>
    <ligand>
        <name>L-histidine</name>
        <dbReference type="ChEBI" id="CHEBI:57595"/>
    </ligand>
</feature>
<evidence type="ECO:0000256" key="2">
    <source>
        <dbReference type="ARBA" id="ARBA00022741"/>
    </source>
</evidence>
<dbReference type="InterPro" id="IPR006195">
    <property type="entry name" value="aa-tRNA-synth_II"/>
</dbReference>
<comment type="subunit">
    <text evidence="5">Homodimer.</text>
</comment>
<dbReference type="GO" id="GO:0006427">
    <property type="term" value="P:histidyl-tRNA aminoacylation"/>
    <property type="evidence" value="ECO:0007669"/>
    <property type="project" value="UniProtKB-UniRule"/>
</dbReference>
<keyword evidence="5" id="KW-0067">ATP-binding</keyword>
<feature type="binding site" evidence="6">
    <location>
        <position position="120"/>
    </location>
    <ligand>
        <name>L-histidine</name>
        <dbReference type="ChEBI" id="CHEBI:57595"/>
    </ligand>
</feature>
<dbReference type="Pfam" id="PF03129">
    <property type="entry name" value="HGTP_anticodon"/>
    <property type="match status" value="1"/>
</dbReference>
<dbReference type="GO" id="GO:0005524">
    <property type="term" value="F:ATP binding"/>
    <property type="evidence" value="ECO:0007669"/>
    <property type="project" value="UniProtKB-UniRule"/>
</dbReference>
<organism evidence="8 9">
    <name type="scientific">Candidatus Sungbacteria bacterium RIFCSPLOWO2_01_FULL_59_16</name>
    <dbReference type="NCBI Taxonomy" id="1802280"/>
    <lineage>
        <taxon>Bacteria</taxon>
        <taxon>Candidatus Sungiibacteriota</taxon>
    </lineage>
</organism>
<reference evidence="8 9" key="1">
    <citation type="journal article" date="2016" name="Nat. Commun.">
        <title>Thousands of microbial genomes shed light on interconnected biogeochemical processes in an aquifer system.</title>
        <authorList>
            <person name="Anantharaman K."/>
            <person name="Brown C.T."/>
            <person name="Hug L.A."/>
            <person name="Sharon I."/>
            <person name="Castelle C.J."/>
            <person name="Probst A.J."/>
            <person name="Thomas B.C."/>
            <person name="Singh A."/>
            <person name="Wilkins M.J."/>
            <person name="Karaoz U."/>
            <person name="Brodie E.L."/>
            <person name="Williams K.H."/>
            <person name="Hubbard S.S."/>
            <person name="Banfield J.F."/>
        </authorList>
    </citation>
    <scope>NUCLEOTIDE SEQUENCE [LARGE SCALE GENOMIC DNA]</scope>
</reference>
<feature type="binding site" evidence="6">
    <location>
        <begin position="89"/>
        <end position="91"/>
    </location>
    <ligand>
        <name>L-histidine</name>
        <dbReference type="ChEBI" id="CHEBI:57595"/>
    </ligand>
</feature>
<dbReference type="InterPro" id="IPR015807">
    <property type="entry name" value="His-tRNA-ligase"/>
</dbReference>
<dbReference type="AlphaFoldDB" id="A0A1G2L9J8"/>
<dbReference type="Pfam" id="PF13393">
    <property type="entry name" value="tRNA-synt_His"/>
    <property type="match status" value="1"/>
</dbReference>
<dbReference type="GO" id="GO:0005737">
    <property type="term" value="C:cytoplasm"/>
    <property type="evidence" value="ECO:0007669"/>
    <property type="project" value="UniProtKB-SubCell"/>
</dbReference>
<dbReference type="Gene3D" id="3.30.930.10">
    <property type="entry name" value="Bira Bifunctional Protein, Domain 2"/>
    <property type="match status" value="1"/>
</dbReference>
<feature type="binding site" evidence="6">
    <location>
        <position position="265"/>
    </location>
    <ligand>
        <name>L-histidine</name>
        <dbReference type="ChEBI" id="CHEBI:57595"/>
    </ligand>
</feature>
<keyword evidence="2 5" id="KW-0547">Nucleotide-binding</keyword>
<dbReference type="EMBL" id="MHQS01000021">
    <property type="protein sequence ID" value="OHA08224.1"/>
    <property type="molecule type" value="Genomic_DNA"/>
</dbReference>
<keyword evidence="5" id="KW-0436">Ligase</keyword>
<dbReference type="CDD" id="cd00773">
    <property type="entry name" value="HisRS-like_core"/>
    <property type="match status" value="1"/>
</dbReference>
<keyword evidence="3 5" id="KW-0030">Aminoacyl-tRNA synthetase</keyword>
<dbReference type="EC" id="6.1.1.21" evidence="5"/>
<protein>
    <recommendedName>
        <fullName evidence="5">Histidine--tRNA ligase</fullName>
        <ecNumber evidence="5">6.1.1.21</ecNumber>
    </recommendedName>
    <alternativeName>
        <fullName evidence="5">Histidyl-tRNA synthetase</fullName>
        <shortName evidence="5">HisRS</shortName>
    </alternativeName>
</protein>
<evidence type="ECO:0000256" key="3">
    <source>
        <dbReference type="ARBA" id="ARBA00023146"/>
    </source>
</evidence>
<comment type="caution">
    <text evidence="8">The sequence shown here is derived from an EMBL/GenBank/DDBJ whole genome shotgun (WGS) entry which is preliminary data.</text>
</comment>
<dbReference type="InterPro" id="IPR004516">
    <property type="entry name" value="HisRS/HisZ"/>
</dbReference>
<evidence type="ECO:0000256" key="1">
    <source>
        <dbReference type="ARBA" id="ARBA00008226"/>
    </source>
</evidence>
<comment type="subcellular location">
    <subcellularLocation>
        <location evidence="5">Cytoplasm</location>
    </subcellularLocation>
</comment>
<dbReference type="SUPFAM" id="SSF55681">
    <property type="entry name" value="Class II aaRS and biotin synthetases"/>
    <property type="match status" value="1"/>
</dbReference>
<feature type="binding site" evidence="6">
    <location>
        <begin position="269"/>
        <end position="270"/>
    </location>
    <ligand>
        <name>L-histidine</name>
        <dbReference type="ChEBI" id="CHEBI:57595"/>
    </ligand>
</feature>
<dbReference type="Proteomes" id="UP000176705">
    <property type="component" value="Unassembled WGS sequence"/>
</dbReference>
<dbReference type="GO" id="GO:0004821">
    <property type="term" value="F:histidine-tRNA ligase activity"/>
    <property type="evidence" value="ECO:0007669"/>
    <property type="project" value="UniProtKB-UniRule"/>
</dbReference>
<keyword evidence="5" id="KW-0648">Protein biosynthesis</keyword>
<name>A0A1G2L9J8_9BACT</name>
<dbReference type="PIRSF" id="PIRSF001549">
    <property type="entry name" value="His-tRNA_synth"/>
    <property type="match status" value="1"/>
</dbReference>